<evidence type="ECO:0000313" key="2">
    <source>
        <dbReference type="EMBL" id="TDY43329.1"/>
    </source>
</evidence>
<dbReference type="InterPro" id="IPR014944">
    <property type="entry name" value="Toxin_SymE-like"/>
</dbReference>
<dbReference type="GO" id="GO:0016788">
    <property type="term" value="F:hydrolase activity, acting on ester bonds"/>
    <property type="evidence" value="ECO:0007669"/>
    <property type="project" value="InterPro"/>
</dbReference>
<feature type="domain" description="Toxin SymE-like" evidence="1">
    <location>
        <begin position="40"/>
        <end position="79"/>
    </location>
</feature>
<dbReference type="Pfam" id="PF08845">
    <property type="entry name" value="SymE_toxin"/>
    <property type="match status" value="1"/>
</dbReference>
<dbReference type="GO" id="GO:0016070">
    <property type="term" value="P:RNA metabolic process"/>
    <property type="evidence" value="ECO:0007669"/>
    <property type="project" value="InterPro"/>
</dbReference>
<sequence>MAKANHKSAKHHSVRILTVSRQRRPWVRPKDYYSCWTCKPDYPDAPWIRLAGRWLEKAGFPISSQVRVEVEEGKLTITPA</sequence>
<dbReference type="GO" id="GO:0003723">
    <property type="term" value="F:RNA binding"/>
    <property type="evidence" value="ECO:0007669"/>
    <property type="project" value="InterPro"/>
</dbReference>
<keyword evidence="3" id="KW-1185">Reference proteome</keyword>
<protein>
    <submittedName>
        <fullName evidence="2">Toxic protein SymE</fullName>
    </submittedName>
</protein>
<dbReference type="OrthoDB" id="9035207at2"/>
<reference evidence="2 3" key="1">
    <citation type="submission" date="2019-03" db="EMBL/GenBank/DDBJ databases">
        <title>Genomic Encyclopedia of Type Strains, Phase III (KMG-III): the genomes of soil and plant-associated and newly described type strains.</title>
        <authorList>
            <person name="Whitman W."/>
        </authorList>
    </citation>
    <scope>NUCLEOTIDE SEQUENCE [LARGE SCALE GENOMIC DNA]</scope>
    <source>
        <strain evidence="2 3">LMG 29544</strain>
    </source>
</reference>
<dbReference type="Proteomes" id="UP000295509">
    <property type="component" value="Unassembled WGS sequence"/>
</dbReference>
<organism evidence="2 3">
    <name type="scientific">Paraburkholderia rhizosphaerae</name>
    <dbReference type="NCBI Taxonomy" id="480658"/>
    <lineage>
        <taxon>Bacteria</taxon>
        <taxon>Pseudomonadati</taxon>
        <taxon>Pseudomonadota</taxon>
        <taxon>Betaproteobacteria</taxon>
        <taxon>Burkholderiales</taxon>
        <taxon>Burkholderiaceae</taxon>
        <taxon>Paraburkholderia</taxon>
    </lineage>
</organism>
<evidence type="ECO:0000259" key="1">
    <source>
        <dbReference type="Pfam" id="PF08845"/>
    </source>
</evidence>
<dbReference type="GO" id="GO:0005737">
    <property type="term" value="C:cytoplasm"/>
    <property type="evidence" value="ECO:0007669"/>
    <property type="project" value="InterPro"/>
</dbReference>
<evidence type="ECO:0000313" key="3">
    <source>
        <dbReference type="Proteomes" id="UP000295509"/>
    </source>
</evidence>
<proteinExistence type="predicted"/>
<comment type="caution">
    <text evidence="2">The sequence shown here is derived from an EMBL/GenBank/DDBJ whole genome shotgun (WGS) entry which is preliminary data.</text>
</comment>
<name>A0A4R8LKZ8_9BURK</name>
<dbReference type="RefSeq" id="WP_134194686.1">
    <property type="nucleotide sequence ID" value="NZ_JBHLUW010000009.1"/>
</dbReference>
<accession>A0A4R8LKZ8</accession>
<gene>
    <name evidence="2" type="ORF">BX592_118124</name>
</gene>
<dbReference type="AlphaFoldDB" id="A0A4R8LKZ8"/>
<dbReference type="EMBL" id="SORE01000018">
    <property type="protein sequence ID" value="TDY43329.1"/>
    <property type="molecule type" value="Genomic_DNA"/>
</dbReference>